<dbReference type="STRING" id="388408.LAX5112_04554"/>
<dbReference type="RefSeq" id="WP_055673749.1">
    <property type="nucleotide sequence ID" value="NZ_CXWD01000026.1"/>
</dbReference>
<evidence type="ECO:0000313" key="12">
    <source>
        <dbReference type="Proteomes" id="UP000053235"/>
    </source>
</evidence>
<protein>
    <submittedName>
        <fullName evidence="11">Stage 0 sporulation protein KD</fullName>
    </submittedName>
</protein>
<dbReference type="SMART" id="SM00382">
    <property type="entry name" value="AAA"/>
    <property type="match status" value="1"/>
</dbReference>
<evidence type="ECO:0000256" key="3">
    <source>
        <dbReference type="ARBA" id="ARBA00022448"/>
    </source>
</evidence>
<dbReference type="PROSITE" id="PS00211">
    <property type="entry name" value="ABC_TRANSPORTER_1"/>
    <property type="match status" value="1"/>
</dbReference>
<comment type="subcellular location">
    <subcellularLocation>
        <location evidence="1">Cell inner membrane</location>
        <topology evidence="1">Peripheral membrane protein</topology>
    </subcellularLocation>
</comment>
<evidence type="ECO:0000256" key="4">
    <source>
        <dbReference type="ARBA" id="ARBA00022475"/>
    </source>
</evidence>
<dbReference type="Pfam" id="PF00005">
    <property type="entry name" value="ABC_tran"/>
    <property type="match status" value="1"/>
</dbReference>
<dbReference type="GO" id="GO:0016887">
    <property type="term" value="F:ATP hydrolysis activity"/>
    <property type="evidence" value="ECO:0007669"/>
    <property type="project" value="InterPro"/>
</dbReference>
<keyword evidence="6" id="KW-0547">Nucleotide-binding</keyword>
<dbReference type="InterPro" id="IPR003439">
    <property type="entry name" value="ABC_transporter-like_ATP-bd"/>
</dbReference>
<dbReference type="InterPro" id="IPR013563">
    <property type="entry name" value="Oligopep_ABC_C"/>
</dbReference>
<dbReference type="InterPro" id="IPR003593">
    <property type="entry name" value="AAA+_ATPase"/>
</dbReference>
<sequence>MLNVENLSISFGTDEGLITPVQGVSFSVEAGKTLGLVGESGSGKSITTKALMRLLPGNAHLSQETRITYRSKNGKEIEVEKIKPRSRELRALRGGEIGMIFQEPMASFSPVYSVGNQMIEAIRLHRGCGKREARQLAVEMLQKVGISNAAVRIDQYPHEMSGGMRQRAMIALALSAGPALLIADEPTTALDVTIQAQVLDLMRELQRDLSMAMIFITHDLGVIAQIADEVAVMYLGTIVERGATRDVIRDPKHPYTQGLLKAIPSLETLHDRLSPVPGDIPSPTERPSGCPFHTRCPDAINNICNVRTPVELTPAPGRAVRCWLHDEPKSGRSAA</sequence>
<dbReference type="Proteomes" id="UP000053235">
    <property type="component" value="Unassembled WGS sequence"/>
</dbReference>
<dbReference type="OrthoDB" id="7957282at2"/>
<dbReference type="FunFam" id="3.40.50.300:FF:000016">
    <property type="entry name" value="Oligopeptide ABC transporter ATP-binding component"/>
    <property type="match status" value="1"/>
</dbReference>
<accession>A0A0M7ANT2</accession>
<keyword evidence="7" id="KW-0067">ATP-binding</keyword>
<evidence type="ECO:0000259" key="10">
    <source>
        <dbReference type="PROSITE" id="PS50893"/>
    </source>
</evidence>
<dbReference type="GO" id="GO:0005886">
    <property type="term" value="C:plasma membrane"/>
    <property type="evidence" value="ECO:0007669"/>
    <property type="project" value="UniProtKB-SubCell"/>
</dbReference>
<comment type="similarity">
    <text evidence="2">Belongs to the ABC transporter superfamily.</text>
</comment>
<evidence type="ECO:0000256" key="1">
    <source>
        <dbReference type="ARBA" id="ARBA00004417"/>
    </source>
</evidence>
<name>A0A0M7ANT2_9HYPH</name>
<reference evidence="12" key="1">
    <citation type="submission" date="2015-07" db="EMBL/GenBank/DDBJ databases">
        <authorList>
            <person name="Rodrigo-Torres Lidia"/>
            <person name="Arahal R.David."/>
        </authorList>
    </citation>
    <scope>NUCLEOTIDE SEQUENCE [LARGE SCALE GENOMIC DNA]</scope>
    <source>
        <strain evidence="12">CECT 5112</strain>
    </source>
</reference>
<dbReference type="InterPro" id="IPR017871">
    <property type="entry name" value="ABC_transporter-like_CS"/>
</dbReference>
<dbReference type="PANTHER" id="PTHR43297:SF14">
    <property type="entry name" value="ATPASE AAA-TYPE CORE DOMAIN-CONTAINING PROTEIN"/>
    <property type="match status" value="1"/>
</dbReference>
<dbReference type="GO" id="GO:0005524">
    <property type="term" value="F:ATP binding"/>
    <property type="evidence" value="ECO:0007669"/>
    <property type="project" value="UniProtKB-KW"/>
</dbReference>
<evidence type="ECO:0000256" key="9">
    <source>
        <dbReference type="ARBA" id="ARBA00023136"/>
    </source>
</evidence>
<evidence type="ECO:0000256" key="5">
    <source>
        <dbReference type="ARBA" id="ARBA00022519"/>
    </source>
</evidence>
<gene>
    <name evidence="11" type="primary">oppD_3</name>
    <name evidence="11" type="ORF">LAX5112_04554</name>
</gene>
<dbReference type="InterPro" id="IPR050388">
    <property type="entry name" value="ABC_Ni/Peptide_Import"/>
</dbReference>
<keyword evidence="4" id="KW-1003">Cell membrane</keyword>
<keyword evidence="12" id="KW-1185">Reference proteome</keyword>
<dbReference type="NCBIfam" id="TIGR01727">
    <property type="entry name" value="oligo_HPY"/>
    <property type="match status" value="1"/>
</dbReference>
<dbReference type="CDD" id="cd03257">
    <property type="entry name" value="ABC_NikE_OppD_transporters"/>
    <property type="match status" value="1"/>
</dbReference>
<dbReference type="AlphaFoldDB" id="A0A0M7ANT2"/>
<dbReference type="EMBL" id="CXWD01000026">
    <property type="protein sequence ID" value="CTQ76317.1"/>
    <property type="molecule type" value="Genomic_DNA"/>
</dbReference>
<evidence type="ECO:0000256" key="6">
    <source>
        <dbReference type="ARBA" id="ARBA00022741"/>
    </source>
</evidence>
<evidence type="ECO:0000256" key="2">
    <source>
        <dbReference type="ARBA" id="ARBA00005417"/>
    </source>
</evidence>
<dbReference type="GO" id="GO:0055085">
    <property type="term" value="P:transmembrane transport"/>
    <property type="evidence" value="ECO:0007669"/>
    <property type="project" value="UniProtKB-ARBA"/>
</dbReference>
<keyword evidence="8" id="KW-1278">Translocase</keyword>
<evidence type="ECO:0000256" key="7">
    <source>
        <dbReference type="ARBA" id="ARBA00022840"/>
    </source>
</evidence>
<dbReference type="Gene3D" id="3.40.50.300">
    <property type="entry name" value="P-loop containing nucleotide triphosphate hydrolases"/>
    <property type="match status" value="1"/>
</dbReference>
<organism evidence="11 12">
    <name type="scientific">Roseibium alexandrii</name>
    <dbReference type="NCBI Taxonomy" id="388408"/>
    <lineage>
        <taxon>Bacteria</taxon>
        <taxon>Pseudomonadati</taxon>
        <taxon>Pseudomonadota</taxon>
        <taxon>Alphaproteobacteria</taxon>
        <taxon>Hyphomicrobiales</taxon>
        <taxon>Stappiaceae</taxon>
        <taxon>Roseibium</taxon>
    </lineage>
</organism>
<dbReference type="PANTHER" id="PTHR43297">
    <property type="entry name" value="OLIGOPEPTIDE TRANSPORT ATP-BINDING PROTEIN APPD"/>
    <property type="match status" value="1"/>
</dbReference>
<dbReference type="PROSITE" id="PS50893">
    <property type="entry name" value="ABC_TRANSPORTER_2"/>
    <property type="match status" value="1"/>
</dbReference>
<proteinExistence type="inferred from homology"/>
<dbReference type="SUPFAM" id="SSF52540">
    <property type="entry name" value="P-loop containing nucleoside triphosphate hydrolases"/>
    <property type="match status" value="1"/>
</dbReference>
<evidence type="ECO:0000256" key="8">
    <source>
        <dbReference type="ARBA" id="ARBA00022967"/>
    </source>
</evidence>
<dbReference type="GO" id="GO:0015833">
    <property type="term" value="P:peptide transport"/>
    <property type="evidence" value="ECO:0007669"/>
    <property type="project" value="InterPro"/>
</dbReference>
<keyword evidence="9" id="KW-0472">Membrane</keyword>
<keyword evidence="5" id="KW-0997">Cell inner membrane</keyword>
<dbReference type="Pfam" id="PF08352">
    <property type="entry name" value="oligo_HPY"/>
    <property type="match status" value="1"/>
</dbReference>
<feature type="domain" description="ABC transporter" evidence="10">
    <location>
        <begin position="2"/>
        <end position="260"/>
    </location>
</feature>
<keyword evidence="3" id="KW-0813">Transport</keyword>
<dbReference type="InterPro" id="IPR027417">
    <property type="entry name" value="P-loop_NTPase"/>
</dbReference>
<evidence type="ECO:0000313" key="11">
    <source>
        <dbReference type="EMBL" id="CTQ76317.1"/>
    </source>
</evidence>